<dbReference type="PANTHER" id="PTHR46093:SF18">
    <property type="entry name" value="FIBRONECTIN TYPE-III DOMAIN-CONTAINING PROTEIN"/>
    <property type="match status" value="1"/>
</dbReference>
<dbReference type="Pfam" id="PF07646">
    <property type="entry name" value="Kelch_2"/>
    <property type="match status" value="1"/>
</dbReference>
<gene>
    <name evidence="3" type="ORF">BSTOLATCC_MIC5093</name>
</gene>
<dbReference type="InterPro" id="IPR015915">
    <property type="entry name" value="Kelch-typ_b-propeller"/>
</dbReference>
<evidence type="ECO:0000313" key="4">
    <source>
        <dbReference type="Proteomes" id="UP001162131"/>
    </source>
</evidence>
<organism evidence="3 4">
    <name type="scientific">Blepharisma stoltei</name>
    <dbReference type="NCBI Taxonomy" id="1481888"/>
    <lineage>
        <taxon>Eukaryota</taxon>
        <taxon>Sar</taxon>
        <taxon>Alveolata</taxon>
        <taxon>Ciliophora</taxon>
        <taxon>Postciliodesmatophora</taxon>
        <taxon>Heterotrichea</taxon>
        <taxon>Heterotrichida</taxon>
        <taxon>Blepharismidae</taxon>
        <taxon>Blepharisma</taxon>
    </lineage>
</organism>
<evidence type="ECO:0000256" key="1">
    <source>
        <dbReference type="ARBA" id="ARBA00022441"/>
    </source>
</evidence>
<keyword evidence="1" id="KW-0880">Kelch repeat</keyword>
<dbReference type="SUPFAM" id="SSF117281">
    <property type="entry name" value="Kelch motif"/>
    <property type="match status" value="2"/>
</dbReference>
<dbReference type="InterPro" id="IPR006652">
    <property type="entry name" value="Kelch_1"/>
</dbReference>
<sequence length="376" mass="43069">MTEETKHTKGIIRLNAFLWEEISTLGPIPTRRSNHTAICWRDSLLIFGGKNLSDGQFNDLWLFRIKPHSPDEERWIKLGIVNGPPPICRHSVVLYNQCMYTFGGIINDESCNSLYVLNFESMQWNLLVTLNSPNPIDSHTACLFNNQMIIFGGFIQGNRVNDLYVLNIDTLEWTKKHNRNSPSPRSNHSACIHSDFMYIFGGFDDEFYSDLWRLDLHTYEWFPVTPKNDPPIGRSGHSAVVYKNRILIFGGMKDVGHETNELFCYDIIKNKWLLLCEEDNSEEMSRISYAASVFPRRRSKLVKKRNSSNDRSDTKPSLFSSSSWGGYNAKFGRKGCAAPPARDGHTAVIMDEQMYIFGGDRHQISFNDLYVLALGS</sequence>
<evidence type="ECO:0000313" key="3">
    <source>
        <dbReference type="EMBL" id="CAG9311833.1"/>
    </source>
</evidence>
<accession>A0AAU9II14</accession>
<dbReference type="EMBL" id="CAJZBQ010000005">
    <property type="protein sequence ID" value="CAG9311833.1"/>
    <property type="molecule type" value="Genomic_DNA"/>
</dbReference>
<keyword evidence="4" id="KW-1185">Reference proteome</keyword>
<dbReference type="Pfam" id="PF24681">
    <property type="entry name" value="Kelch_KLHDC2_KLHL20_DRC7"/>
    <property type="match status" value="1"/>
</dbReference>
<dbReference type="AlphaFoldDB" id="A0AAU9II14"/>
<dbReference type="PANTHER" id="PTHR46093">
    <property type="entry name" value="ACYL-COA-BINDING DOMAIN-CONTAINING PROTEIN 5"/>
    <property type="match status" value="1"/>
</dbReference>
<reference evidence="3" key="1">
    <citation type="submission" date="2021-09" db="EMBL/GenBank/DDBJ databases">
        <authorList>
            <consortium name="AG Swart"/>
            <person name="Singh M."/>
            <person name="Singh A."/>
            <person name="Seah K."/>
            <person name="Emmerich C."/>
        </authorList>
    </citation>
    <scope>NUCLEOTIDE SEQUENCE</scope>
    <source>
        <strain evidence="3">ATCC30299</strain>
    </source>
</reference>
<dbReference type="InterPro" id="IPR011498">
    <property type="entry name" value="Kelch_2"/>
</dbReference>
<dbReference type="Proteomes" id="UP001162131">
    <property type="component" value="Unassembled WGS sequence"/>
</dbReference>
<evidence type="ECO:0000256" key="2">
    <source>
        <dbReference type="ARBA" id="ARBA00022737"/>
    </source>
</evidence>
<name>A0AAU9II14_9CILI</name>
<protein>
    <submittedName>
        <fullName evidence="3">Uncharacterized protein</fullName>
    </submittedName>
</protein>
<keyword evidence="2" id="KW-0677">Repeat</keyword>
<comment type="caution">
    <text evidence="3">The sequence shown here is derived from an EMBL/GenBank/DDBJ whole genome shotgun (WGS) entry which is preliminary data.</text>
</comment>
<dbReference type="Gene3D" id="2.120.10.80">
    <property type="entry name" value="Kelch-type beta propeller"/>
    <property type="match status" value="3"/>
</dbReference>
<dbReference type="SMART" id="SM00612">
    <property type="entry name" value="Kelch"/>
    <property type="match status" value="4"/>
</dbReference>
<proteinExistence type="predicted"/>